<feature type="signal peptide" evidence="1">
    <location>
        <begin position="1"/>
        <end position="19"/>
    </location>
</feature>
<dbReference type="AlphaFoldDB" id="W6NNX1"/>
<evidence type="ECO:0000256" key="1">
    <source>
        <dbReference type="SAM" id="SignalP"/>
    </source>
</evidence>
<dbReference type="EMBL" id="CAVP010054258">
    <property type="protein sequence ID" value="CDL94012.1"/>
    <property type="molecule type" value="Genomic_DNA"/>
</dbReference>
<sequence>MIRLLFVVALTQALPHYSAYPTAGHDQMEGTKSVSTSFTVHEGKNEAGAIVPPQPIPSFPQPIAVDIIDSNTGQKLNTYNMVRLIPHGYQQPGIQPYSLQYLAFDGYPTPYGNGATNREPHFMNYGYPMQQVLLPQYSFSGYGMRG</sequence>
<gene>
    <name evidence="2" type="ORF">HCOI_00529700</name>
</gene>
<keyword evidence="1" id="KW-0732">Signal</keyword>
<reference evidence="2" key="1">
    <citation type="submission" date="2013-03" db="EMBL/GenBank/DDBJ databases">
        <authorList>
            <person name="Aslett M."/>
        </authorList>
    </citation>
    <scope>NUCLEOTIDE SEQUENCE [LARGE SCALE GENOMIC DNA]</scope>
    <source>
        <strain evidence="2">ISE/inbred ISE</strain>
    </source>
</reference>
<organism evidence="2">
    <name type="scientific">Haemonchus contortus</name>
    <name type="common">Barber pole worm</name>
    <dbReference type="NCBI Taxonomy" id="6289"/>
    <lineage>
        <taxon>Eukaryota</taxon>
        <taxon>Metazoa</taxon>
        <taxon>Ecdysozoa</taxon>
        <taxon>Nematoda</taxon>
        <taxon>Chromadorea</taxon>
        <taxon>Rhabditida</taxon>
        <taxon>Rhabditina</taxon>
        <taxon>Rhabditomorpha</taxon>
        <taxon>Strongyloidea</taxon>
        <taxon>Trichostrongylidae</taxon>
        <taxon>Haemonchus</taxon>
    </lineage>
</organism>
<proteinExistence type="predicted"/>
<name>W6NNX1_HAECO</name>
<protein>
    <submittedName>
        <fullName evidence="2">Uncharacterized protein</fullName>
    </submittedName>
</protein>
<evidence type="ECO:0000313" key="2">
    <source>
        <dbReference type="EMBL" id="CDL94012.1"/>
    </source>
</evidence>
<comment type="caution">
    <text evidence="2">The sequence shown here is derived from an EMBL/GenBank/DDBJ whole genome shotgun (WGS) entry which is preliminary data.</text>
</comment>
<reference evidence="2" key="2">
    <citation type="submission" date="2013-05" db="EMBL/GenBank/DDBJ databases">
        <title>The genome and transcriptome of Haemonchus contortus: a key model parasite for drug and vaccine discovery.</title>
        <authorList>
            <person name="Laing R."/>
            <person name="Kikuchi T."/>
            <person name="Martinelli A."/>
            <person name="Tsai I.J."/>
            <person name="Beech R.N."/>
            <person name="Redman E."/>
            <person name="Holroyd N."/>
            <person name="Bartley D.J."/>
            <person name="Beasley H."/>
            <person name="Britton C."/>
            <person name="Curran D."/>
            <person name="Devaney E."/>
            <person name="Gilabert A."/>
            <person name="Jackson F."/>
            <person name="Hunt M."/>
            <person name="Johnston S."/>
            <person name="Kryukov I."/>
            <person name="Li K."/>
            <person name="Morrison A.A."/>
            <person name="Reid A.J."/>
            <person name="Sargison N."/>
            <person name="Saunders G."/>
            <person name="Wasmuth J.D."/>
            <person name="Wolstenholme A."/>
            <person name="Berriman M."/>
            <person name="Gilleard J.S."/>
            <person name="Cotton J.A."/>
        </authorList>
    </citation>
    <scope>NUCLEOTIDE SEQUENCE [LARGE SCALE GENOMIC DNA]</scope>
    <source>
        <strain evidence="2">ISE/inbred ISE</strain>
    </source>
</reference>
<feature type="chain" id="PRO_5004881312" evidence="1">
    <location>
        <begin position="20"/>
        <end position="146"/>
    </location>
</feature>
<accession>W6NNX1</accession>